<proteinExistence type="predicted"/>
<name>A0A7Y7WHT0_9PSED</name>
<dbReference type="CDD" id="cd14729">
    <property type="entry name" value="RtxA-like"/>
    <property type="match status" value="2"/>
</dbReference>
<dbReference type="EMBL" id="JACAPU010000030">
    <property type="protein sequence ID" value="NWB49461.1"/>
    <property type="molecule type" value="Genomic_DNA"/>
</dbReference>
<organism evidence="2 3">
    <name type="scientific">Pseudomonas gingeri</name>
    <dbReference type="NCBI Taxonomy" id="117681"/>
    <lineage>
        <taxon>Bacteria</taxon>
        <taxon>Pseudomonadati</taxon>
        <taxon>Pseudomonadota</taxon>
        <taxon>Gammaproteobacteria</taxon>
        <taxon>Pseudomonadales</taxon>
        <taxon>Pseudomonadaceae</taxon>
        <taxon>Pseudomonas</taxon>
    </lineage>
</organism>
<sequence>MAISNIAGPVANSLSPGRPLSAYSRHAPKGLPPPDSDGFRVAQQRKFVNLEDGQVVMVGYDESVRSYCAQAREEYRPSGPALYRVAGRDIWKENSAATALRPYQLPAQHPATPQPARTPTADGGHPDEIANDSALLQCRGRLVADAERFFKNHKLPDRPPVPELPPAASDRVLIETLYRQAEGLVIGETYTDSGSKLFLIKNMATLAEQGVRTLYLERLRTDVEQAHLETFHKTGALSDTLDNYLRTLDGDYGNAPAGTCSYRNLIITARAHDIRVQALDCAASNSLRVRDPHMLTRITALNYHTYQVIKADQAGGLQGKWLALVDTHHANGYGPEGTPGLSRLQGVTGLMIDDTMSNPAIHKVPALPHNAGGRMNLVRPDLKLSVKVPWREALEVPLPYRNALQDRIRSPEDIIVRRTHVRLDERVKDAGAIADFLQREERLKSTSAAFFSRHHGSRQAKPEIPHLPADSTVSRILERLYENNNGLVLGADQGSITARKLLIENMRTLSTLKVEKLYVQNLLTDLDQPFIDGFHATGVMPRHFEQTLASEDLRQTLGLGNEYSLQRLLSSAREHGIKIQALDMASGYRKQKQQHNVPNFNYIAHKIIESDQQHHGAHKWLALVLNVHASTVRGVPGLAQLQGAPGLRTVATGPQATAKISADPGYVEHVYGRDEYVRSDLALEVNLDSSPRPPSAQNPRNCLGWMEVEPDFLIEKQGNHFILVQRSYRTGADHYEESIIQVRDGKYSIPQGAALFNGVQYNSLADLVWGLKGSGYVQVAELPGVIPIPATPRLDTHPQLNRPGMFLTDETANGPVLVNRSKDRSLTVTPIRRNPAGKWYINHKRWGYDETRLFDSLDELGSHLIKHVGLVAYSAPSDL</sequence>
<comment type="caution">
    <text evidence="2">The sequence shown here is derived from an EMBL/GenBank/DDBJ whole genome shotgun (WGS) entry which is preliminary data.</text>
</comment>
<evidence type="ECO:0000313" key="3">
    <source>
        <dbReference type="Proteomes" id="UP000582981"/>
    </source>
</evidence>
<feature type="region of interest" description="Disordered" evidence="1">
    <location>
        <begin position="1"/>
        <end position="39"/>
    </location>
</feature>
<feature type="compositionally biased region" description="Low complexity" evidence="1">
    <location>
        <begin position="104"/>
        <end position="121"/>
    </location>
</feature>
<reference evidence="2 3" key="1">
    <citation type="submission" date="2020-04" db="EMBL/GenBank/DDBJ databases">
        <title>Molecular characterization of pseudomonads from Agaricus bisporus reveal novel blotch 2 pathogens in Western Europe.</title>
        <authorList>
            <person name="Taparia T."/>
            <person name="Krijger M."/>
            <person name="Haynes E."/>
            <person name="Elpinstone J.G."/>
            <person name="Noble R."/>
            <person name="Van Der Wolf J."/>
        </authorList>
    </citation>
    <scope>NUCLEOTIDE SEQUENCE [LARGE SCALE GENOMIC DNA]</scope>
    <source>
        <strain evidence="2 3">F1001</strain>
    </source>
</reference>
<dbReference type="SUPFAM" id="SSF159501">
    <property type="entry name" value="EreA/ChaN-like"/>
    <property type="match status" value="2"/>
</dbReference>
<dbReference type="AlphaFoldDB" id="A0A7Y7WHT0"/>
<accession>A0A7Y7WHT0</accession>
<gene>
    <name evidence="2" type="ORF">HX829_23540</name>
</gene>
<evidence type="ECO:0000313" key="2">
    <source>
        <dbReference type="EMBL" id="NWB49461.1"/>
    </source>
</evidence>
<dbReference type="Gene3D" id="3.40.50.11550">
    <property type="match status" value="2"/>
</dbReference>
<dbReference type="Proteomes" id="UP000582981">
    <property type="component" value="Unassembled WGS sequence"/>
</dbReference>
<evidence type="ECO:0008006" key="4">
    <source>
        <dbReference type="Google" id="ProtNLM"/>
    </source>
</evidence>
<evidence type="ECO:0000256" key="1">
    <source>
        <dbReference type="SAM" id="MobiDB-lite"/>
    </source>
</evidence>
<protein>
    <recommendedName>
        <fullName evidence="4">C-terminal region of Pasteurella multocida toxin residues 569-1285</fullName>
    </recommendedName>
</protein>
<feature type="region of interest" description="Disordered" evidence="1">
    <location>
        <begin position="103"/>
        <end position="130"/>
    </location>
</feature>